<gene>
    <name evidence="6" type="primary">rpsG</name>
    <name evidence="9" type="ORF">UU34_C0028G0003</name>
</gene>
<dbReference type="Pfam" id="PF00177">
    <property type="entry name" value="Ribosomal_S7"/>
    <property type="match status" value="1"/>
</dbReference>
<dbReference type="GO" id="GO:0015935">
    <property type="term" value="C:small ribosomal subunit"/>
    <property type="evidence" value="ECO:0007669"/>
    <property type="project" value="InterPro"/>
</dbReference>
<comment type="function">
    <text evidence="6">One of the primary rRNA binding proteins, it binds directly to 16S rRNA where it nucleates assembly of the head domain of the 30S subunit. Is located at the subunit interface close to the decoding center, probably blocks exit of the E-site tRNA.</text>
</comment>
<reference evidence="9 10" key="1">
    <citation type="journal article" date="2015" name="Nature">
        <title>rRNA introns, odd ribosomes, and small enigmatic genomes across a large radiation of phyla.</title>
        <authorList>
            <person name="Brown C.T."/>
            <person name="Hug L.A."/>
            <person name="Thomas B.C."/>
            <person name="Sharon I."/>
            <person name="Castelle C.J."/>
            <person name="Singh A."/>
            <person name="Wilkins M.J."/>
            <person name="Williams K.H."/>
            <person name="Banfield J.F."/>
        </authorList>
    </citation>
    <scope>NUCLEOTIDE SEQUENCE [LARGE SCALE GENOMIC DNA]</scope>
</reference>
<evidence type="ECO:0000256" key="1">
    <source>
        <dbReference type="ARBA" id="ARBA00007151"/>
    </source>
</evidence>
<evidence type="ECO:0000256" key="3">
    <source>
        <dbReference type="ARBA" id="ARBA00022884"/>
    </source>
</evidence>
<comment type="subunit">
    <text evidence="6">Part of the 30S ribosomal subunit. Contacts proteins S9 and S11.</text>
</comment>
<dbReference type="GO" id="GO:0003735">
    <property type="term" value="F:structural constituent of ribosome"/>
    <property type="evidence" value="ECO:0007669"/>
    <property type="project" value="InterPro"/>
</dbReference>
<dbReference type="GO" id="GO:0000049">
    <property type="term" value="F:tRNA binding"/>
    <property type="evidence" value="ECO:0007669"/>
    <property type="project" value="UniProtKB-UniRule"/>
</dbReference>
<organism evidence="9 10">
    <name type="scientific">Candidatus Curtissbacteria bacterium GW2011_GWA1_41_11</name>
    <dbReference type="NCBI Taxonomy" id="1618409"/>
    <lineage>
        <taxon>Bacteria</taxon>
        <taxon>Candidatus Curtissiibacteriota</taxon>
    </lineage>
</organism>
<proteinExistence type="inferred from homology"/>
<name>A0A0G0UA61_9BACT</name>
<keyword evidence="3 6" id="KW-0694">RNA-binding</keyword>
<keyword evidence="5 6" id="KW-0687">Ribonucleoprotein</keyword>
<evidence type="ECO:0000256" key="2">
    <source>
        <dbReference type="ARBA" id="ARBA00022730"/>
    </source>
</evidence>
<evidence type="ECO:0000313" key="9">
    <source>
        <dbReference type="EMBL" id="KKR85884.1"/>
    </source>
</evidence>
<dbReference type="NCBIfam" id="TIGR01029">
    <property type="entry name" value="rpsG_bact"/>
    <property type="match status" value="1"/>
</dbReference>
<dbReference type="PIRSF" id="PIRSF002122">
    <property type="entry name" value="RPS7p_RPS7a_RPS5e_RPS7o"/>
    <property type="match status" value="1"/>
</dbReference>
<dbReference type="InterPro" id="IPR000235">
    <property type="entry name" value="Ribosomal_uS7"/>
</dbReference>
<evidence type="ECO:0000259" key="8">
    <source>
        <dbReference type="Pfam" id="PF00177"/>
    </source>
</evidence>
<comment type="similarity">
    <text evidence="1 6 7">Belongs to the universal ribosomal protein uS7 family.</text>
</comment>
<evidence type="ECO:0000256" key="7">
    <source>
        <dbReference type="RuleBase" id="RU003619"/>
    </source>
</evidence>
<dbReference type="FunFam" id="1.10.455.10:FF:000001">
    <property type="entry name" value="30S ribosomal protein S7"/>
    <property type="match status" value="1"/>
</dbReference>
<dbReference type="Gene3D" id="1.10.455.10">
    <property type="entry name" value="Ribosomal protein S7 domain"/>
    <property type="match status" value="1"/>
</dbReference>
<dbReference type="InterPro" id="IPR020606">
    <property type="entry name" value="Ribosomal_uS7_CS"/>
</dbReference>
<dbReference type="InterPro" id="IPR036823">
    <property type="entry name" value="Ribosomal_uS7_dom_sf"/>
</dbReference>
<evidence type="ECO:0000256" key="6">
    <source>
        <dbReference type="HAMAP-Rule" id="MF_00480"/>
    </source>
</evidence>
<dbReference type="GO" id="GO:0006412">
    <property type="term" value="P:translation"/>
    <property type="evidence" value="ECO:0007669"/>
    <property type="project" value="UniProtKB-UniRule"/>
</dbReference>
<keyword evidence="2 6" id="KW-0699">rRNA-binding</keyword>
<dbReference type="Proteomes" id="UP000034854">
    <property type="component" value="Unassembled WGS sequence"/>
</dbReference>
<protein>
    <recommendedName>
        <fullName evidence="6">Small ribosomal subunit protein uS7</fullName>
    </recommendedName>
</protein>
<evidence type="ECO:0000256" key="5">
    <source>
        <dbReference type="ARBA" id="ARBA00023274"/>
    </source>
</evidence>
<dbReference type="PATRIC" id="fig|1618409.3.peg.901"/>
<dbReference type="PANTHER" id="PTHR11205">
    <property type="entry name" value="RIBOSOMAL PROTEIN S7"/>
    <property type="match status" value="1"/>
</dbReference>
<dbReference type="InterPro" id="IPR023798">
    <property type="entry name" value="Ribosomal_uS7_dom"/>
</dbReference>
<keyword evidence="6" id="KW-0820">tRNA-binding</keyword>
<dbReference type="HAMAP" id="MF_00480_B">
    <property type="entry name" value="Ribosomal_uS7_B"/>
    <property type="match status" value="1"/>
</dbReference>
<dbReference type="SUPFAM" id="SSF47973">
    <property type="entry name" value="Ribosomal protein S7"/>
    <property type="match status" value="1"/>
</dbReference>
<evidence type="ECO:0000313" key="10">
    <source>
        <dbReference type="Proteomes" id="UP000034854"/>
    </source>
</evidence>
<dbReference type="AlphaFoldDB" id="A0A0G0UA61"/>
<evidence type="ECO:0000256" key="4">
    <source>
        <dbReference type="ARBA" id="ARBA00022980"/>
    </source>
</evidence>
<keyword evidence="4 6" id="KW-0689">Ribosomal protein</keyword>
<feature type="domain" description="Small ribosomal subunit protein uS7" evidence="8">
    <location>
        <begin position="2"/>
        <end position="158"/>
    </location>
</feature>
<accession>A0A0G0UA61</accession>
<dbReference type="PROSITE" id="PS00052">
    <property type="entry name" value="RIBOSOMAL_S7"/>
    <property type="match status" value="1"/>
</dbReference>
<dbReference type="GO" id="GO:0019843">
    <property type="term" value="F:rRNA binding"/>
    <property type="evidence" value="ECO:0007669"/>
    <property type="project" value="UniProtKB-UniRule"/>
</dbReference>
<comment type="caution">
    <text evidence="9">The sequence shown here is derived from an EMBL/GenBank/DDBJ whole genome shotgun (WGS) entry which is preliminary data.</text>
</comment>
<dbReference type="CDD" id="cd14869">
    <property type="entry name" value="uS7_Bacteria"/>
    <property type="match status" value="1"/>
</dbReference>
<dbReference type="InterPro" id="IPR005717">
    <property type="entry name" value="Ribosomal_uS7_bac/org-type"/>
</dbReference>
<dbReference type="EMBL" id="LCAG01000028">
    <property type="protein sequence ID" value="KKR85884.1"/>
    <property type="molecule type" value="Genomic_DNA"/>
</dbReference>
<sequence>MPRTGKIEKRKTIPDPIYNNPLVAKLINKVMKAGKKSVAQTIVYESFNNIKSGGQDPLQTFEKALENITPKMEVRPRRVGGASYMVPMEVRGHRRQSLALNWLIAAARNRQLPEIKDRMKNKPAMIAKLTQEIIDASQGAGGAVTKKAEMHRMAEANKAFAHFRW</sequence>